<evidence type="ECO:0000256" key="1">
    <source>
        <dbReference type="ARBA" id="ARBA00004167"/>
    </source>
</evidence>
<feature type="transmembrane region" description="Helical" evidence="6">
    <location>
        <begin position="12"/>
        <end position="33"/>
    </location>
</feature>
<dbReference type="Pfam" id="PF07963">
    <property type="entry name" value="N_methyl"/>
    <property type="match status" value="1"/>
</dbReference>
<gene>
    <name evidence="7" type="ORF">LMS43_10735</name>
</gene>
<dbReference type="Proteomes" id="UP001168613">
    <property type="component" value="Unassembled WGS sequence"/>
</dbReference>
<evidence type="ECO:0000313" key="7">
    <source>
        <dbReference type="EMBL" id="MDN4121766.1"/>
    </source>
</evidence>
<dbReference type="NCBIfam" id="TIGR02532">
    <property type="entry name" value="IV_pilin_GFxxxE"/>
    <property type="match status" value="1"/>
</dbReference>
<name>A0ABT8EKE7_9BURK</name>
<accession>A0ABT8EKE7</accession>
<dbReference type="InterPro" id="IPR012902">
    <property type="entry name" value="N_methyl_site"/>
</dbReference>
<sequence>MQKPSTQLGFSLIEVMLVLVLLGIATAVISVAVQPHPGALLRHEAEALAQRLAAAQSEVRVDGRLVVWQADPQGYFFSRVRWLQNDHQEMPVMSTHGDLDNFEHHELLRPRSWSLQGVQVQSISPLLLHDEWFSSAWKIELHHEGHQVTISRDARGQFGVE</sequence>
<evidence type="ECO:0000313" key="8">
    <source>
        <dbReference type="Proteomes" id="UP001168613"/>
    </source>
</evidence>
<reference evidence="7" key="1">
    <citation type="submission" date="2021-11" db="EMBL/GenBank/DDBJ databases">
        <title>Draft genome sequence of Alcaligenes endophyticus type strain CCUG 75668T.</title>
        <authorList>
            <person name="Salva-Serra F."/>
            <person name="Duran R.E."/>
            <person name="Seeger M."/>
            <person name="Moore E.R.B."/>
            <person name="Jaen-Luchoro D."/>
        </authorList>
    </citation>
    <scope>NUCLEOTIDE SEQUENCE</scope>
    <source>
        <strain evidence="7">CCUG 75668</strain>
    </source>
</reference>
<keyword evidence="3 6" id="KW-0812">Transmembrane</keyword>
<dbReference type="PRINTS" id="PR00885">
    <property type="entry name" value="BCTERIALGSPH"/>
</dbReference>
<keyword evidence="5 6" id="KW-0472">Membrane</keyword>
<comment type="caution">
    <text evidence="7">The sequence shown here is derived from an EMBL/GenBank/DDBJ whole genome shotgun (WGS) entry which is preliminary data.</text>
</comment>
<protein>
    <submittedName>
        <fullName evidence="7">Prepilin-type N-terminal cleavage/methylation domain-containing protein</fullName>
    </submittedName>
</protein>
<keyword evidence="2" id="KW-0488">Methylation</keyword>
<keyword evidence="8" id="KW-1185">Reference proteome</keyword>
<organism evidence="7 8">
    <name type="scientific">Alcaligenes endophyticus</name>
    <dbReference type="NCBI Taxonomy" id="1929088"/>
    <lineage>
        <taxon>Bacteria</taxon>
        <taxon>Pseudomonadati</taxon>
        <taxon>Pseudomonadota</taxon>
        <taxon>Betaproteobacteria</taxon>
        <taxon>Burkholderiales</taxon>
        <taxon>Alcaligenaceae</taxon>
        <taxon>Alcaligenes</taxon>
    </lineage>
</organism>
<dbReference type="RefSeq" id="WP_266123224.1">
    <property type="nucleotide sequence ID" value="NZ_JAJHNU010000003.1"/>
</dbReference>
<evidence type="ECO:0000256" key="3">
    <source>
        <dbReference type="ARBA" id="ARBA00022692"/>
    </source>
</evidence>
<evidence type="ECO:0000256" key="6">
    <source>
        <dbReference type="SAM" id="Phobius"/>
    </source>
</evidence>
<comment type="subcellular location">
    <subcellularLocation>
        <location evidence="1">Membrane</location>
        <topology evidence="1">Single-pass membrane protein</topology>
    </subcellularLocation>
</comment>
<dbReference type="InterPro" id="IPR002416">
    <property type="entry name" value="T2SS_protein-GspH"/>
</dbReference>
<dbReference type="EMBL" id="JAJHNU010000003">
    <property type="protein sequence ID" value="MDN4121766.1"/>
    <property type="molecule type" value="Genomic_DNA"/>
</dbReference>
<evidence type="ECO:0000256" key="5">
    <source>
        <dbReference type="ARBA" id="ARBA00023136"/>
    </source>
</evidence>
<evidence type="ECO:0000256" key="4">
    <source>
        <dbReference type="ARBA" id="ARBA00022989"/>
    </source>
</evidence>
<evidence type="ECO:0000256" key="2">
    <source>
        <dbReference type="ARBA" id="ARBA00022481"/>
    </source>
</evidence>
<proteinExistence type="predicted"/>
<dbReference type="InterPro" id="IPR045584">
    <property type="entry name" value="Pilin-like"/>
</dbReference>
<keyword evidence="4 6" id="KW-1133">Transmembrane helix</keyword>
<dbReference type="SUPFAM" id="SSF54523">
    <property type="entry name" value="Pili subunits"/>
    <property type="match status" value="1"/>
</dbReference>